<keyword evidence="5" id="KW-0378">Hydrolase</keyword>
<sequence length="75" mass="8775">MPRLPQISYRQFIKKLTKAGFKFYRQARGSHEIWFNPVSQRFVTVPKHSGKTFKKGTLKGMIDDMGITVKEFLNL</sequence>
<evidence type="ECO:0000256" key="1">
    <source>
        <dbReference type="ARBA" id="ARBA00006620"/>
    </source>
</evidence>
<protein>
    <submittedName>
        <fullName evidence="8">Addiction module toxin, HicA family</fullName>
    </submittedName>
</protein>
<evidence type="ECO:0000256" key="6">
    <source>
        <dbReference type="ARBA" id="ARBA00022884"/>
    </source>
</evidence>
<dbReference type="Proteomes" id="UP000176725">
    <property type="component" value="Unassembled WGS sequence"/>
</dbReference>
<name>A0A1F8BI63_9BACT</name>
<dbReference type="Pfam" id="PF07927">
    <property type="entry name" value="HicA_toxin"/>
    <property type="match status" value="1"/>
</dbReference>
<organism evidence="8 9">
    <name type="scientific">Candidatus Woesebacteria bacterium RIFCSPLOWO2_01_FULL_39_25</name>
    <dbReference type="NCBI Taxonomy" id="1802521"/>
    <lineage>
        <taxon>Bacteria</taxon>
        <taxon>Candidatus Woeseibacteriota</taxon>
    </lineage>
</organism>
<evidence type="ECO:0000313" key="8">
    <source>
        <dbReference type="EMBL" id="OGM63722.1"/>
    </source>
</evidence>
<evidence type="ECO:0000256" key="7">
    <source>
        <dbReference type="ARBA" id="ARBA00023016"/>
    </source>
</evidence>
<dbReference type="SUPFAM" id="SSF54786">
    <property type="entry name" value="YcfA/nrd intein domain"/>
    <property type="match status" value="1"/>
</dbReference>
<evidence type="ECO:0000256" key="3">
    <source>
        <dbReference type="ARBA" id="ARBA00022722"/>
    </source>
</evidence>
<accession>A0A1F8BI63</accession>
<evidence type="ECO:0000313" key="9">
    <source>
        <dbReference type="Proteomes" id="UP000176725"/>
    </source>
</evidence>
<dbReference type="InterPro" id="IPR012933">
    <property type="entry name" value="HicA_mRNA_interferase"/>
</dbReference>
<keyword evidence="2" id="KW-1277">Toxin-antitoxin system</keyword>
<dbReference type="GO" id="GO:0004519">
    <property type="term" value="F:endonuclease activity"/>
    <property type="evidence" value="ECO:0007669"/>
    <property type="project" value="UniProtKB-KW"/>
</dbReference>
<keyword evidence="3" id="KW-0540">Nuclease</keyword>
<comment type="similarity">
    <text evidence="1">Belongs to the HicA mRNA interferase family.</text>
</comment>
<evidence type="ECO:0000256" key="2">
    <source>
        <dbReference type="ARBA" id="ARBA00022649"/>
    </source>
</evidence>
<dbReference type="EMBL" id="MGHH01000015">
    <property type="protein sequence ID" value="OGM63722.1"/>
    <property type="molecule type" value="Genomic_DNA"/>
</dbReference>
<dbReference type="AlphaFoldDB" id="A0A1F8BI63"/>
<reference evidence="8 9" key="1">
    <citation type="journal article" date="2016" name="Nat. Commun.">
        <title>Thousands of microbial genomes shed light on interconnected biogeochemical processes in an aquifer system.</title>
        <authorList>
            <person name="Anantharaman K."/>
            <person name="Brown C.T."/>
            <person name="Hug L.A."/>
            <person name="Sharon I."/>
            <person name="Castelle C.J."/>
            <person name="Probst A.J."/>
            <person name="Thomas B.C."/>
            <person name="Singh A."/>
            <person name="Wilkins M.J."/>
            <person name="Karaoz U."/>
            <person name="Brodie E.L."/>
            <person name="Williams K.H."/>
            <person name="Hubbard S.S."/>
            <person name="Banfield J.F."/>
        </authorList>
    </citation>
    <scope>NUCLEOTIDE SEQUENCE [LARGE SCALE GENOMIC DNA]</scope>
</reference>
<dbReference type="GO" id="GO:0003729">
    <property type="term" value="F:mRNA binding"/>
    <property type="evidence" value="ECO:0007669"/>
    <property type="project" value="InterPro"/>
</dbReference>
<comment type="caution">
    <text evidence="8">The sequence shown here is derived from an EMBL/GenBank/DDBJ whole genome shotgun (WGS) entry which is preliminary data.</text>
</comment>
<keyword evidence="6" id="KW-0694">RNA-binding</keyword>
<dbReference type="GO" id="GO:0016787">
    <property type="term" value="F:hydrolase activity"/>
    <property type="evidence" value="ECO:0007669"/>
    <property type="project" value="UniProtKB-KW"/>
</dbReference>
<proteinExistence type="inferred from homology"/>
<keyword evidence="7" id="KW-0346">Stress response</keyword>
<keyword evidence="4" id="KW-0255">Endonuclease</keyword>
<dbReference type="Gene3D" id="3.30.920.30">
    <property type="entry name" value="Hypothetical protein"/>
    <property type="match status" value="1"/>
</dbReference>
<evidence type="ECO:0000256" key="5">
    <source>
        <dbReference type="ARBA" id="ARBA00022801"/>
    </source>
</evidence>
<dbReference type="InterPro" id="IPR038570">
    <property type="entry name" value="HicA_sf"/>
</dbReference>
<gene>
    <name evidence="8" type="ORF">A2893_01945</name>
</gene>
<dbReference type="STRING" id="1802521.A2893_01945"/>
<evidence type="ECO:0000256" key="4">
    <source>
        <dbReference type="ARBA" id="ARBA00022759"/>
    </source>
</evidence>